<dbReference type="PRINTS" id="PR00377">
    <property type="entry name" value="IMPHPHTASES"/>
</dbReference>
<feature type="binding site" evidence="15">
    <location>
        <position position="112"/>
    </location>
    <ligand>
        <name>Mg(2+)</name>
        <dbReference type="ChEBI" id="CHEBI:18420"/>
        <label>1</label>
        <note>catalytic</note>
    </ligand>
</feature>
<feature type="binding site" evidence="15">
    <location>
        <position position="157"/>
    </location>
    <ligand>
        <name>Mg(2+)</name>
        <dbReference type="ChEBI" id="CHEBI:18420"/>
        <label>1</label>
        <note>catalytic</note>
    </ligand>
</feature>
<name>A0AAJ7P8Z4_9ACAR</name>
<feature type="binding site" evidence="15">
    <location>
        <position position="304"/>
    </location>
    <ligand>
        <name>Mg(2+)</name>
        <dbReference type="ChEBI" id="CHEBI:18420"/>
        <label>1</label>
        <note>catalytic</note>
    </ligand>
</feature>
<keyword evidence="12 16" id="KW-0472">Membrane</keyword>
<dbReference type="GO" id="GO:0046854">
    <property type="term" value="P:phosphatidylinositol phosphate biosynthetic process"/>
    <property type="evidence" value="ECO:0007669"/>
    <property type="project" value="InterPro"/>
</dbReference>
<feature type="binding site" evidence="15">
    <location>
        <position position="155"/>
    </location>
    <ligand>
        <name>Mg(2+)</name>
        <dbReference type="ChEBI" id="CHEBI:18420"/>
        <label>1</label>
        <note>catalytic</note>
    </ligand>
</feature>
<evidence type="ECO:0000256" key="1">
    <source>
        <dbReference type="ARBA" id="ARBA00001033"/>
    </source>
</evidence>
<comment type="subcellular location">
    <subcellularLocation>
        <location evidence="3">Membrane</location>
        <topology evidence="3">Single-pass membrane protein</topology>
    </subcellularLocation>
</comment>
<dbReference type="Gene3D" id="3.30.540.10">
    <property type="entry name" value="Fructose-1,6-Bisphosphatase, subunit A, domain 1"/>
    <property type="match status" value="1"/>
</dbReference>
<reference evidence="18" key="1">
    <citation type="submission" date="2025-08" db="UniProtKB">
        <authorList>
            <consortium name="RefSeq"/>
        </authorList>
    </citation>
    <scope>IDENTIFICATION</scope>
</reference>
<dbReference type="SUPFAM" id="SSF56655">
    <property type="entry name" value="Carbohydrate phosphatase"/>
    <property type="match status" value="1"/>
</dbReference>
<dbReference type="AlphaFoldDB" id="A0AAJ7P8Z4"/>
<evidence type="ECO:0000256" key="6">
    <source>
        <dbReference type="ARBA" id="ARBA00013106"/>
    </source>
</evidence>
<comment type="similarity">
    <text evidence="5">Belongs to the inositol monophosphatase superfamily.</text>
</comment>
<keyword evidence="10 15" id="KW-0460">Magnesium</keyword>
<dbReference type="Gene3D" id="3.40.190.80">
    <property type="match status" value="1"/>
</dbReference>
<keyword evidence="17" id="KW-1185">Reference proteome</keyword>
<dbReference type="InterPro" id="IPR020550">
    <property type="entry name" value="Inositol_monophosphatase_CS"/>
</dbReference>
<dbReference type="RefSeq" id="XP_018493624.1">
    <property type="nucleotide sequence ID" value="XM_018638108.1"/>
</dbReference>
<dbReference type="PROSITE" id="PS00630">
    <property type="entry name" value="IMP_2"/>
    <property type="match status" value="1"/>
</dbReference>
<evidence type="ECO:0000256" key="4">
    <source>
        <dbReference type="ARBA" id="ARBA00005152"/>
    </source>
</evidence>
<evidence type="ECO:0000256" key="7">
    <source>
        <dbReference type="ARBA" id="ARBA00022692"/>
    </source>
</evidence>
<dbReference type="GeneID" id="100908618"/>
<evidence type="ECO:0000256" key="13">
    <source>
        <dbReference type="ARBA" id="ARBA00042119"/>
    </source>
</evidence>
<dbReference type="GO" id="GO:0016020">
    <property type="term" value="C:membrane"/>
    <property type="evidence" value="ECO:0007669"/>
    <property type="project" value="UniProtKB-SubCell"/>
</dbReference>
<evidence type="ECO:0000256" key="11">
    <source>
        <dbReference type="ARBA" id="ARBA00022989"/>
    </source>
</evidence>
<dbReference type="GO" id="GO:0052834">
    <property type="term" value="F:inositol monophosphate phosphatase activity"/>
    <property type="evidence" value="ECO:0007669"/>
    <property type="project" value="UniProtKB-EC"/>
</dbReference>
<keyword evidence="11 16" id="KW-1133">Transmembrane helix</keyword>
<dbReference type="KEGG" id="goe:100908618"/>
<dbReference type="GO" id="GO:0005737">
    <property type="term" value="C:cytoplasm"/>
    <property type="evidence" value="ECO:0007669"/>
    <property type="project" value="UniProtKB-ARBA"/>
</dbReference>
<evidence type="ECO:0000256" key="12">
    <source>
        <dbReference type="ARBA" id="ARBA00023136"/>
    </source>
</evidence>
<evidence type="ECO:0000256" key="8">
    <source>
        <dbReference type="ARBA" id="ARBA00022723"/>
    </source>
</evidence>
<keyword evidence="8 15" id="KW-0479">Metal-binding</keyword>
<dbReference type="InterPro" id="IPR000760">
    <property type="entry name" value="Inositol_monophosphatase-like"/>
</dbReference>
<evidence type="ECO:0000313" key="17">
    <source>
        <dbReference type="Proteomes" id="UP000694867"/>
    </source>
</evidence>
<evidence type="ECO:0000256" key="14">
    <source>
        <dbReference type="ARBA" id="ARBA00042949"/>
    </source>
</evidence>
<sequence>MVWMKQCRPANLSIVLGLAFVLVLVHYTLYTEMQASRIERVSLRLLLRTSVLAAIRGGNEVVRARQENLNIRSKGINQLGQVDPLTDGDMRSHRVMLKTLFKIFPHLNVVSEEHEDEKTSSQTSAPGLDDVNLPESISNFVDETVRLRDILVWIDPLDATQEYTEGLTEYVTTMVCIAVEGRAHIGVIHQPFANRTVWGWVGQGPSRSLRGPQIADDDDGNNSIIMNSINIDNAYNTKKVKPDDDAVDIVVSRSHAGKVKQFARDALGGDITVTSAGGSGYKALQVAESKADLYIHTTLIKKWDICAGNAILESLGGRMVNLKGEAIDYGSPRSEKNPDGLLAFLKDKRDFMKLTRAPLPA</sequence>
<evidence type="ECO:0000256" key="3">
    <source>
        <dbReference type="ARBA" id="ARBA00004167"/>
    </source>
</evidence>
<dbReference type="Proteomes" id="UP000694867">
    <property type="component" value="Unplaced"/>
</dbReference>
<protein>
    <recommendedName>
        <fullName evidence="6">inositol-phosphate phosphatase</fullName>
        <ecNumber evidence="6">3.1.3.25</ecNumber>
    </recommendedName>
    <alternativeName>
        <fullName evidence="14">Inositol-1(or 4)-monophosphatase 3</fullName>
    </alternativeName>
    <alternativeName>
        <fullName evidence="13">Myo-inositol monophosphatase A3</fullName>
    </alternativeName>
</protein>
<accession>A0AAJ7P8Z4</accession>
<dbReference type="PANTHER" id="PTHR43028">
    <property type="entry name" value="3'(2'),5'-BISPHOSPHATE NUCLEOTIDASE 1"/>
    <property type="match status" value="1"/>
</dbReference>
<dbReference type="GO" id="GO:0046872">
    <property type="term" value="F:metal ion binding"/>
    <property type="evidence" value="ECO:0007669"/>
    <property type="project" value="UniProtKB-KW"/>
</dbReference>
<dbReference type="GO" id="GO:0008254">
    <property type="term" value="F:3'-nucleotidase activity"/>
    <property type="evidence" value="ECO:0007669"/>
    <property type="project" value="TreeGrafter"/>
</dbReference>
<keyword evidence="7 16" id="KW-0812">Transmembrane</keyword>
<proteinExistence type="inferred from homology"/>
<evidence type="ECO:0000256" key="9">
    <source>
        <dbReference type="ARBA" id="ARBA00022801"/>
    </source>
</evidence>
<dbReference type="PANTHER" id="PTHR43028:SF4">
    <property type="entry name" value="INOSITOL MONOPHOSPHATASE 3"/>
    <property type="match status" value="1"/>
</dbReference>
<dbReference type="EC" id="3.1.3.25" evidence="6"/>
<feature type="binding site" evidence="15">
    <location>
        <position position="158"/>
    </location>
    <ligand>
        <name>Mg(2+)</name>
        <dbReference type="ChEBI" id="CHEBI:18420"/>
        <label>1</label>
        <note>catalytic</note>
    </ligand>
</feature>
<dbReference type="GO" id="GO:0012505">
    <property type="term" value="C:endomembrane system"/>
    <property type="evidence" value="ECO:0007669"/>
    <property type="project" value="TreeGrafter"/>
</dbReference>
<comment type="catalytic activity">
    <reaction evidence="1">
        <text>a myo-inositol phosphate + H2O = myo-inositol + phosphate</text>
        <dbReference type="Rhea" id="RHEA:24056"/>
        <dbReference type="ChEBI" id="CHEBI:15377"/>
        <dbReference type="ChEBI" id="CHEBI:17268"/>
        <dbReference type="ChEBI" id="CHEBI:43474"/>
        <dbReference type="ChEBI" id="CHEBI:84139"/>
        <dbReference type="EC" id="3.1.3.25"/>
    </reaction>
</comment>
<evidence type="ECO:0000256" key="2">
    <source>
        <dbReference type="ARBA" id="ARBA00001946"/>
    </source>
</evidence>
<comment type="cofactor">
    <cofactor evidence="2 15">
        <name>Mg(2+)</name>
        <dbReference type="ChEBI" id="CHEBI:18420"/>
    </cofactor>
</comment>
<evidence type="ECO:0000256" key="10">
    <source>
        <dbReference type="ARBA" id="ARBA00022842"/>
    </source>
</evidence>
<evidence type="ECO:0000256" key="16">
    <source>
        <dbReference type="SAM" id="Phobius"/>
    </source>
</evidence>
<gene>
    <name evidence="18" type="primary">LOC100908618</name>
</gene>
<evidence type="ECO:0000313" key="18">
    <source>
        <dbReference type="RefSeq" id="XP_018493624.1"/>
    </source>
</evidence>
<dbReference type="FunFam" id="3.30.540.10:FF:000012">
    <property type="entry name" value="Blast:Putative inositol monophosphatase 3"/>
    <property type="match status" value="1"/>
</dbReference>
<organism evidence="17 18">
    <name type="scientific">Galendromus occidentalis</name>
    <name type="common">western predatory mite</name>
    <dbReference type="NCBI Taxonomy" id="34638"/>
    <lineage>
        <taxon>Eukaryota</taxon>
        <taxon>Metazoa</taxon>
        <taxon>Ecdysozoa</taxon>
        <taxon>Arthropoda</taxon>
        <taxon>Chelicerata</taxon>
        <taxon>Arachnida</taxon>
        <taxon>Acari</taxon>
        <taxon>Parasitiformes</taxon>
        <taxon>Mesostigmata</taxon>
        <taxon>Gamasina</taxon>
        <taxon>Phytoseioidea</taxon>
        <taxon>Phytoseiidae</taxon>
        <taxon>Typhlodrominae</taxon>
        <taxon>Galendromus</taxon>
    </lineage>
</organism>
<keyword evidence="9" id="KW-0378">Hydrolase</keyword>
<dbReference type="Pfam" id="PF00459">
    <property type="entry name" value="Inositol_P"/>
    <property type="match status" value="1"/>
</dbReference>
<evidence type="ECO:0000256" key="15">
    <source>
        <dbReference type="PIRSR" id="PIRSR600760-2"/>
    </source>
</evidence>
<comment type="pathway">
    <text evidence="4">Polyol metabolism; myo-inositol biosynthesis; myo-inositol from D-glucose 6-phosphate: step 2/2.</text>
</comment>
<dbReference type="InterPro" id="IPR050725">
    <property type="entry name" value="CysQ/Inositol_MonoPase"/>
</dbReference>
<feature type="transmembrane region" description="Helical" evidence="16">
    <location>
        <begin position="12"/>
        <end position="30"/>
    </location>
</feature>
<evidence type="ECO:0000256" key="5">
    <source>
        <dbReference type="ARBA" id="ARBA00009759"/>
    </source>
</evidence>